<dbReference type="Proteomes" id="UP000261087">
    <property type="component" value="Unassembled WGS sequence"/>
</dbReference>
<sequence length="226" mass="26660">MLILNVPYNEKDDAKSLGARWNPIIKKWYVKDKKDYHKFIHWIEPYGNIVIIDELYLIEGVKKCFRCGKDTRVIGFGIDKHLSIDGLFEIENNNYDDNEIKEILYDKMLEINQDDIHIVGPIDPIPEPLMEYIQNKYNYKLRYSKTTHISSICNCCDNCDVLQGDFFLFSEVDSPFFIHSQEDVKKLKIYKIKLEQDLIVNADDGWASFDEMFKKYGKIIPLDIKI</sequence>
<proteinExistence type="predicted"/>
<gene>
    <name evidence="2" type="ORF">DXB31_09210</name>
</gene>
<dbReference type="AlphaFoldDB" id="A0A3E5FNA3"/>
<organism evidence="2 3">
    <name type="scientific">Thomasclavelia spiroformis</name>
    <dbReference type="NCBI Taxonomy" id="29348"/>
    <lineage>
        <taxon>Bacteria</taxon>
        <taxon>Bacillati</taxon>
        <taxon>Bacillota</taxon>
        <taxon>Erysipelotrichia</taxon>
        <taxon>Erysipelotrichales</taxon>
        <taxon>Coprobacillaceae</taxon>
        <taxon>Thomasclavelia</taxon>
    </lineage>
</organism>
<comment type="caution">
    <text evidence="2">The sequence shown here is derived from an EMBL/GenBank/DDBJ whole genome shotgun (WGS) entry which is preliminary data.</text>
</comment>
<dbReference type="RefSeq" id="WP_117605195.1">
    <property type="nucleotide sequence ID" value="NZ_CAXVJN010000041.1"/>
</dbReference>
<dbReference type="EMBL" id="QSVF01000025">
    <property type="protein sequence ID" value="RGO08010.1"/>
    <property type="molecule type" value="Genomic_DNA"/>
</dbReference>
<reference evidence="2 3" key="1">
    <citation type="submission" date="2018-08" db="EMBL/GenBank/DDBJ databases">
        <title>A genome reference for cultivated species of the human gut microbiota.</title>
        <authorList>
            <person name="Zou Y."/>
            <person name="Xue W."/>
            <person name="Luo G."/>
        </authorList>
    </citation>
    <scope>NUCLEOTIDE SEQUENCE [LARGE SCALE GENOMIC DNA]</scope>
    <source>
        <strain evidence="2 3">OM02-6</strain>
    </source>
</reference>
<feature type="domain" description="DUF5710" evidence="1">
    <location>
        <begin position="2"/>
        <end position="43"/>
    </location>
</feature>
<evidence type="ECO:0000259" key="1">
    <source>
        <dbReference type="Pfam" id="PF18974"/>
    </source>
</evidence>
<accession>A0A3E5FNA3</accession>
<evidence type="ECO:0000313" key="3">
    <source>
        <dbReference type="Proteomes" id="UP000261087"/>
    </source>
</evidence>
<dbReference type="InterPro" id="IPR043764">
    <property type="entry name" value="DUF5710"/>
</dbReference>
<name>A0A3E5FNA3_9FIRM</name>
<evidence type="ECO:0000313" key="2">
    <source>
        <dbReference type="EMBL" id="RGO08010.1"/>
    </source>
</evidence>
<dbReference type="Pfam" id="PF18974">
    <property type="entry name" value="DUF5710"/>
    <property type="match status" value="1"/>
</dbReference>
<protein>
    <recommendedName>
        <fullName evidence="1">DUF5710 domain-containing protein</fullName>
    </recommendedName>
</protein>